<dbReference type="GO" id="GO:0005829">
    <property type="term" value="C:cytosol"/>
    <property type="evidence" value="ECO:0007669"/>
    <property type="project" value="TreeGrafter"/>
</dbReference>
<dbReference type="CDD" id="cd18787">
    <property type="entry name" value="SF2_C_DEAD"/>
    <property type="match status" value="1"/>
</dbReference>
<dbReference type="InterPro" id="IPR014014">
    <property type="entry name" value="RNA_helicase_DEAD_Q_motif"/>
</dbReference>
<dbReference type="SUPFAM" id="SSF52540">
    <property type="entry name" value="P-loop containing nucleoside triphosphate hydrolases"/>
    <property type="match status" value="1"/>
</dbReference>
<dbReference type="Pfam" id="PF00270">
    <property type="entry name" value="DEAD"/>
    <property type="match status" value="1"/>
</dbReference>
<dbReference type="GO" id="GO:0005524">
    <property type="term" value="F:ATP binding"/>
    <property type="evidence" value="ECO:0007669"/>
    <property type="project" value="UniProtKB-KW"/>
</dbReference>
<reference evidence="12" key="1">
    <citation type="submission" date="2017-09" db="EMBL/GenBank/DDBJ databases">
        <title>Depth-based differentiation of microbial function through sediment-hosted aquifers and enrichment of novel symbionts in the deep terrestrial subsurface.</title>
        <authorList>
            <person name="Probst A.J."/>
            <person name="Ladd B."/>
            <person name="Jarett J.K."/>
            <person name="Geller-Mcgrath D.E."/>
            <person name="Sieber C.M.K."/>
            <person name="Emerson J.B."/>
            <person name="Anantharaman K."/>
            <person name="Thomas B.C."/>
            <person name="Malmstrom R."/>
            <person name="Stieglmeier M."/>
            <person name="Klingl A."/>
            <person name="Woyke T."/>
            <person name="Ryan C.M."/>
            <person name="Banfield J.F."/>
        </authorList>
    </citation>
    <scope>NUCLEOTIDE SEQUENCE [LARGE SCALE GENOMIC DNA]</scope>
</reference>
<proteinExistence type="inferred from homology"/>
<name>A0A2M6RA46_9BACT</name>
<evidence type="ECO:0000259" key="10">
    <source>
        <dbReference type="PROSITE" id="PS51195"/>
    </source>
</evidence>
<dbReference type="PROSITE" id="PS51195">
    <property type="entry name" value="Q_MOTIF"/>
    <property type="match status" value="1"/>
</dbReference>
<feature type="domain" description="Helicase C-terminal" evidence="9">
    <location>
        <begin position="286"/>
        <end position="405"/>
    </location>
</feature>
<accession>A0A2M6RA46</accession>
<evidence type="ECO:0000259" key="8">
    <source>
        <dbReference type="PROSITE" id="PS51192"/>
    </source>
</evidence>
<keyword evidence="3 7" id="KW-0347">Helicase</keyword>
<dbReference type="InterPro" id="IPR001650">
    <property type="entry name" value="Helicase_C-like"/>
</dbReference>
<evidence type="ECO:0000313" key="12">
    <source>
        <dbReference type="Proteomes" id="UP000231162"/>
    </source>
</evidence>
<dbReference type="InterPro" id="IPR027417">
    <property type="entry name" value="P-loop_NTPase"/>
</dbReference>
<keyword evidence="4 7" id="KW-0067">ATP-binding</keyword>
<feature type="short sequence motif" description="Q motif" evidence="6">
    <location>
        <begin position="63"/>
        <end position="91"/>
    </location>
</feature>
<dbReference type="InterPro" id="IPR011545">
    <property type="entry name" value="DEAD/DEAH_box_helicase_dom"/>
</dbReference>
<dbReference type="InterPro" id="IPR014001">
    <property type="entry name" value="Helicase_ATP-bd"/>
</dbReference>
<evidence type="ECO:0000256" key="2">
    <source>
        <dbReference type="ARBA" id="ARBA00022801"/>
    </source>
</evidence>
<dbReference type="EMBL" id="PEZX01000032">
    <property type="protein sequence ID" value="PIS06861.1"/>
    <property type="molecule type" value="Genomic_DNA"/>
</dbReference>
<dbReference type="CDD" id="cd00268">
    <property type="entry name" value="DEADc"/>
    <property type="match status" value="1"/>
</dbReference>
<dbReference type="SMART" id="SM00490">
    <property type="entry name" value="HELICc"/>
    <property type="match status" value="1"/>
</dbReference>
<feature type="domain" description="Helicase ATP-binding" evidence="8">
    <location>
        <begin position="94"/>
        <end position="263"/>
    </location>
</feature>
<evidence type="ECO:0000256" key="3">
    <source>
        <dbReference type="ARBA" id="ARBA00022806"/>
    </source>
</evidence>
<evidence type="ECO:0000256" key="6">
    <source>
        <dbReference type="PROSITE-ProRule" id="PRU00552"/>
    </source>
</evidence>
<protein>
    <submittedName>
        <fullName evidence="11">ATP-dependent helicase</fullName>
    </submittedName>
</protein>
<dbReference type="PROSITE" id="PS51194">
    <property type="entry name" value="HELICASE_CTER"/>
    <property type="match status" value="1"/>
</dbReference>
<dbReference type="PANTHER" id="PTHR47959:SF13">
    <property type="entry name" value="ATP-DEPENDENT RNA HELICASE RHLE"/>
    <property type="match status" value="1"/>
</dbReference>
<comment type="similarity">
    <text evidence="5 7">Belongs to the DEAD box helicase family.</text>
</comment>
<dbReference type="InterPro" id="IPR050079">
    <property type="entry name" value="DEAD_box_RNA_helicase"/>
</dbReference>
<gene>
    <name evidence="11" type="ORF">COT79_02525</name>
</gene>
<dbReference type="PROSITE" id="PS00039">
    <property type="entry name" value="DEAD_ATP_HELICASE"/>
    <property type="match status" value="1"/>
</dbReference>
<keyword evidence="2 7" id="KW-0378">Hydrolase</keyword>
<dbReference type="Gene3D" id="3.40.50.300">
    <property type="entry name" value="P-loop containing nucleotide triphosphate hydrolases"/>
    <property type="match status" value="2"/>
</dbReference>
<dbReference type="InterPro" id="IPR000629">
    <property type="entry name" value="RNA-helicase_DEAD-box_CS"/>
</dbReference>
<dbReference type="Pfam" id="PF00271">
    <property type="entry name" value="Helicase_C"/>
    <property type="match status" value="1"/>
</dbReference>
<keyword evidence="1 7" id="KW-0547">Nucleotide-binding</keyword>
<evidence type="ECO:0000256" key="4">
    <source>
        <dbReference type="ARBA" id="ARBA00022840"/>
    </source>
</evidence>
<evidence type="ECO:0000259" key="9">
    <source>
        <dbReference type="PROSITE" id="PS51194"/>
    </source>
</evidence>
<dbReference type="SMART" id="SM00487">
    <property type="entry name" value="DEXDc"/>
    <property type="match status" value="1"/>
</dbReference>
<comment type="caution">
    <text evidence="11">The sequence shown here is derived from an EMBL/GenBank/DDBJ whole genome shotgun (WGS) entry which is preliminary data.</text>
</comment>
<evidence type="ECO:0000313" key="11">
    <source>
        <dbReference type="EMBL" id="PIS06861.1"/>
    </source>
</evidence>
<dbReference type="GO" id="GO:0016787">
    <property type="term" value="F:hydrolase activity"/>
    <property type="evidence" value="ECO:0007669"/>
    <property type="project" value="UniProtKB-KW"/>
</dbReference>
<dbReference type="PANTHER" id="PTHR47959">
    <property type="entry name" value="ATP-DEPENDENT RNA HELICASE RHLE-RELATED"/>
    <property type="match status" value="1"/>
</dbReference>
<dbReference type="InterPro" id="IPR044742">
    <property type="entry name" value="DEAD/DEAH_RhlB"/>
</dbReference>
<evidence type="ECO:0000256" key="5">
    <source>
        <dbReference type="ARBA" id="ARBA00038437"/>
    </source>
</evidence>
<dbReference type="PROSITE" id="PS51192">
    <property type="entry name" value="HELICASE_ATP_BIND_1"/>
    <property type="match status" value="1"/>
</dbReference>
<dbReference type="Proteomes" id="UP000231162">
    <property type="component" value="Unassembled WGS sequence"/>
</dbReference>
<dbReference type="GO" id="GO:0003676">
    <property type="term" value="F:nucleic acid binding"/>
    <property type="evidence" value="ECO:0007669"/>
    <property type="project" value="InterPro"/>
</dbReference>
<organism evidence="11 12">
    <name type="scientific">Candidatus Berkelbacteria bacterium CG10_big_fil_rev_8_21_14_0_10_43_14</name>
    <dbReference type="NCBI Taxonomy" id="1974515"/>
    <lineage>
        <taxon>Bacteria</taxon>
        <taxon>Candidatus Berkelbacteria</taxon>
    </lineage>
</organism>
<dbReference type="AlphaFoldDB" id="A0A2M6RA46"/>
<evidence type="ECO:0000256" key="7">
    <source>
        <dbReference type="RuleBase" id="RU000492"/>
    </source>
</evidence>
<feature type="domain" description="DEAD-box RNA helicase Q" evidence="10">
    <location>
        <begin position="63"/>
        <end position="91"/>
    </location>
</feature>
<evidence type="ECO:0000256" key="1">
    <source>
        <dbReference type="ARBA" id="ARBA00022741"/>
    </source>
</evidence>
<sequence>MLAVRFIVSYTLRKNNSPQRSLNSRPRFQGRRNYVNPGLRIDINRFVNRAQSVTSEDLYSPIHQFSDFAIDPILKRNIEYKKYISPTPIQDQVIPHVLDGKDVIGIANTGTGKTAAFLIPLMNTLVRNKSDKVLIMVPTRELAQQIQSELFSFNNNLYIKSAVCIGGANIRAQMRDLRNNPSFVIGTPGRLKDLIERKVLYLGNFKTVVLDEADRMLDMGFIHDMKEILSLMPTPRQTLLFSATLSPKIEQLTKQFQTNPVKVSVKTRETLEHVAQDIVHVAHQGQKIDVLHNLLTQPDFEKVLIFGETKHGVQELSNALNVRGHKSTAIHGNKNQNARQKALQQFKRNEIRILVATDVAARGLDIPHVSHVINFDIPASYDDYVHRIGRTGRAGNPGKALTFVR</sequence>
<dbReference type="GO" id="GO:0003724">
    <property type="term" value="F:RNA helicase activity"/>
    <property type="evidence" value="ECO:0007669"/>
    <property type="project" value="InterPro"/>
</dbReference>